<proteinExistence type="predicted"/>
<accession>A0A9W6LVS2</accession>
<dbReference type="AlphaFoldDB" id="A0A9W6LVS2"/>
<feature type="transmembrane region" description="Helical" evidence="2">
    <location>
        <begin position="41"/>
        <end position="65"/>
    </location>
</feature>
<gene>
    <name evidence="3" type="ORF">GCM10017576_07710</name>
</gene>
<keyword evidence="4" id="KW-1185">Reference proteome</keyword>
<evidence type="ECO:0000256" key="2">
    <source>
        <dbReference type="SAM" id="Phobius"/>
    </source>
</evidence>
<comment type="caution">
    <text evidence="3">The sequence shown here is derived from an EMBL/GenBank/DDBJ whole genome shotgun (WGS) entry which is preliminary data.</text>
</comment>
<evidence type="ECO:0000313" key="3">
    <source>
        <dbReference type="EMBL" id="GLJ60642.1"/>
    </source>
</evidence>
<protein>
    <submittedName>
        <fullName evidence="3">Uncharacterized protein</fullName>
    </submittedName>
</protein>
<feature type="region of interest" description="Disordered" evidence="1">
    <location>
        <begin position="280"/>
        <end position="357"/>
    </location>
</feature>
<feature type="compositionally biased region" description="Basic and acidic residues" evidence="1">
    <location>
        <begin position="280"/>
        <end position="292"/>
    </location>
</feature>
<evidence type="ECO:0000256" key="1">
    <source>
        <dbReference type="SAM" id="MobiDB-lite"/>
    </source>
</evidence>
<evidence type="ECO:0000313" key="4">
    <source>
        <dbReference type="Proteomes" id="UP001142462"/>
    </source>
</evidence>
<feature type="compositionally biased region" description="Pro residues" evidence="1">
    <location>
        <begin position="297"/>
        <end position="357"/>
    </location>
</feature>
<dbReference type="EMBL" id="BSEJ01000002">
    <property type="protein sequence ID" value="GLJ60642.1"/>
    <property type="molecule type" value="Genomic_DNA"/>
</dbReference>
<organism evidence="3 4">
    <name type="scientific">Microbacterium barkeri</name>
    <dbReference type="NCBI Taxonomy" id="33917"/>
    <lineage>
        <taxon>Bacteria</taxon>
        <taxon>Bacillati</taxon>
        <taxon>Actinomycetota</taxon>
        <taxon>Actinomycetes</taxon>
        <taxon>Micrococcales</taxon>
        <taxon>Microbacteriaceae</taxon>
        <taxon>Microbacterium</taxon>
    </lineage>
</organism>
<name>A0A9W6LVS2_9MICO</name>
<dbReference type="Proteomes" id="UP001142462">
    <property type="component" value="Unassembled WGS sequence"/>
</dbReference>
<sequence>MPRSETPERPMRTTWVPVHPDLAPTRRSLRAQAPGRSLRPLLIGSAAAVVLAIVVVALVAGPMLARAGESDRTEQYASARAEAVSARDEASSARSDVAAAIATRTETAERMSTALAGAEGYADEAARSTAAQAVAAYADGLGRLELPSEPAAVPETATVETDEDLDRALTALDGAEAEADATIAAVGEARNRMAELDAEFSAALEAFRGSLLPRAEVILGENPDAVEDFRAAVASAAQSAADASDPAQLEQRLKEFASAVDALRADQHRAAIAIEQERLEQEQREAEERERQQTPVVPAPVPTPDPSPEPTPETSPEPTPEPEEPTPTPEDPTPETPAPETPAPDDPTPETPAPDAS</sequence>
<reference evidence="3" key="2">
    <citation type="submission" date="2023-01" db="EMBL/GenBank/DDBJ databases">
        <authorList>
            <person name="Sun Q."/>
            <person name="Evtushenko L."/>
        </authorList>
    </citation>
    <scope>NUCLEOTIDE SEQUENCE</scope>
    <source>
        <strain evidence="3">VKM Ac-1020</strain>
    </source>
</reference>
<dbReference type="RefSeq" id="WP_271172355.1">
    <property type="nucleotide sequence ID" value="NZ_BSEJ01000002.1"/>
</dbReference>
<reference evidence="3" key="1">
    <citation type="journal article" date="2014" name="Int. J. Syst. Evol. Microbiol.">
        <title>Complete genome sequence of Corynebacterium casei LMG S-19264T (=DSM 44701T), isolated from a smear-ripened cheese.</title>
        <authorList>
            <consortium name="US DOE Joint Genome Institute (JGI-PGF)"/>
            <person name="Walter F."/>
            <person name="Albersmeier A."/>
            <person name="Kalinowski J."/>
            <person name="Ruckert C."/>
        </authorList>
    </citation>
    <scope>NUCLEOTIDE SEQUENCE</scope>
    <source>
        <strain evidence="3">VKM Ac-1020</strain>
    </source>
</reference>
<keyword evidence="2" id="KW-0472">Membrane</keyword>
<keyword evidence="2" id="KW-0812">Transmembrane</keyword>
<keyword evidence="2" id="KW-1133">Transmembrane helix</keyword>